<feature type="domain" description="Guanylate cyclase" evidence="2">
    <location>
        <begin position="427"/>
        <end position="499"/>
    </location>
</feature>
<organism evidence="3">
    <name type="scientific">uncultured bacterium</name>
    <name type="common">gcode 4</name>
    <dbReference type="NCBI Taxonomy" id="1234023"/>
    <lineage>
        <taxon>Bacteria</taxon>
        <taxon>environmental samples</taxon>
    </lineage>
</organism>
<dbReference type="Pfam" id="PF00211">
    <property type="entry name" value="Guanylate_cyc"/>
    <property type="match status" value="1"/>
</dbReference>
<dbReference type="InterPro" id="IPR007890">
    <property type="entry name" value="CHASE2"/>
</dbReference>
<reference evidence="3" key="1">
    <citation type="journal article" date="2012" name="Science">
        <title>Fermentation, hydrogen, and sulfur metabolism in multiple uncultivated bacterial phyla.</title>
        <authorList>
            <person name="Wrighton K.C."/>
            <person name="Thomas B.C."/>
            <person name="Sharon I."/>
            <person name="Miller C.S."/>
            <person name="Castelle C.J."/>
            <person name="VerBerkmoes N.C."/>
            <person name="Wilkins M.J."/>
            <person name="Hettich R.L."/>
            <person name="Lipton M.S."/>
            <person name="Williams K.H."/>
            <person name="Long P.E."/>
            <person name="Banfield J.F."/>
        </authorList>
    </citation>
    <scope>NUCLEOTIDE SEQUENCE [LARGE SCALE GENOMIC DNA]</scope>
</reference>
<dbReference type="InterPro" id="IPR001054">
    <property type="entry name" value="A/G_cyclase"/>
</dbReference>
<protein>
    <submittedName>
        <fullName evidence="3">Adenylate cyclase</fullName>
    </submittedName>
</protein>
<gene>
    <name evidence="3" type="ORF">ACD_78C00072G0003</name>
</gene>
<dbReference type="PANTHER" id="PTHR43081">
    <property type="entry name" value="ADENYLATE CYCLASE, TERMINAL-DIFFERENTIATION SPECIFIC-RELATED"/>
    <property type="match status" value="1"/>
</dbReference>
<dbReference type="SMART" id="SM01080">
    <property type="entry name" value="CHASE2"/>
    <property type="match status" value="1"/>
</dbReference>
<dbReference type="PANTHER" id="PTHR43081:SF1">
    <property type="entry name" value="ADENYLATE CYCLASE, TERMINAL-DIFFERENTIATION SPECIFIC"/>
    <property type="match status" value="1"/>
</dbReference>
<proteinExistence type="predicted"/>
<name>K1YY85_9BACT</name>
<dbReference type="PROSITE" id="PS50125">
    <property type="entry name" value="GUANYLATE_CYCLASE_2"/>
    <property type="match status" value="1"/>
</dbReference>
<comment type="caution">
    <text evidence="3">The sequence shown here is derived from an EMBL/GenBank/DDBJ whole genome shotgun (WGS) entry which is preliminary data.</text>
</comment>
<dbReference type="EMBL" id="AMFJ01034072">
    <property type="protein sequence ID" value="EKD30379.1"/>
    <property type="molecule type" value="Genomic_DNA"/>
</dbReference>
<feature type="transmembrane region" description="Helical" evidence="1">
    <location>
        <begin position="17"/>
        <end position="40"/>
    </location>
</feature>
<dbReference type="InterPro" id="IPR050697">
    <property type="entry name" value="Adenylyl/Guanylyl_Cyclase_3/4"/>
</dbReference>
<evidence type="ECO:0000313" key="3">
    <source>
        <dbReference type="EMBL" id="EKD30379.1"/>
    </source>
</evidence>
<dbReference type="GO" id="GO:0004016">
    <property type="term" value="F:adenylate cyclase activity"/>
    <property type="evidence" value="ECO:0007669"/>
    <property type="project" value="UniProtKB-ARBA"/>
</dbReference>
<dbReference type="InterPro" id="IPR029787">
    <property type="entry name" value="Nucleotide_cyclase"/>
</dbReference>
<dbReference type="GO" id="GO:0006171">
    <property type="term" value="P:cAMP biosynthetic process"/>
    <property type="evidence" value="ECO:0007669"/>
    <property type="project" value="TreeGrafter"/>
</dbReference>
<dbReference type="SUPFAM" id="SSF55073">
    <property type="entry name" value="Nucleotide cyclase"/>
    <property type="match status" value="1"/>
</dbReference>
<accession>K1YY85</accession>
<dbReference type="Gene3D" id="3.30.70.1230">
    <property type="entry name" value="Nucleotide cyclase"/>
    <property type="match status" value="1"/>
</dbReference>
<dbReference type="CDD" id="cd07302">
    <property type="entry name" value="CHD"/>
    <property type="match status" value="1"/>
</dbReference>
<evidence type="ECO:0000259" key="2">
    <source>
        <dbReference type="PROSITE" id="PS50125"/>
    </source>
</evidence>
<feature type="transmembrane region" description="Helical" evidence="1">
    <location>
        <begin position="336"/>
        <end position="355"/>
    </location>
</feature>
<feature type="transmembrane region" description="Helical" evidence="1">
    <location>
        <begin position="309"/>
        <end position="329"/>
    </location>
</feature>
<feature type="non-terminal residue" evidence="3">
    <location>
        <position position="499"/>
    </location>
</feature>
<keyword evidence="1" id="KW-0472">Membrane</keyword>
<keyword evidence="1" id="KW-1133">Transmembrane helix</keyword>
<dbReference type="AlphaFoldDB" id="K1YY85"/>
<dbReference type="GO" id="GO:0035556">
    <property type="term" value="P:intracellular signal transduction"/>
    <property type="evidence" value="ECO:0007669"/>
    <property type="project" value="InterPro"/>
</dbReference>
<feature type="transmembrane region" description="Helical" evidence="1">
    <location>
        <begin position="361"/>
        <end position="380"/>
    </location>
</feature>
<sequence length="499" mass="57623">MTHKIIAYFQNIQRKDILFYGGIGIFLFLLLFILGLQFSYTITSSYFNLNKSAIDKNIAIVALDEETLNSHKFKRYQDIDRCDHANLLRNILYGDPKIVVVDMVFYQKGENEACDNELKDILQKNPNVIVGVEYDETRKTLHTDIFWEEWRSKNIALVNTTSYNSLNVFNFHLADYKNRVKIYDARKNPILPLAIEAYKQARGFKEAVLTETDIVFDGREKIPLDEGEFVNINFFTSSYPTVSFIDILENPNRSRMFEWKTVFIGATAQDIHDEFLTPFDTSNFIPGVMIHANLYNTLMTKRFIEYENIPTFFLVNFLAILLFTAILVWTVSIFSWVFYSFLVVVGYTAFSLLAFRYFGMIIEIFPLIVAYIFVSLAIYLKKYLEEKHSKDQVRAIFSRYISEDVANELIKQGVENMHLGGAEREVTVFFSDLAGFTDLSESLKPDELGRILNVYFEEMSSIILAEKGTIDKFIGDAIMAFWNAPLDLPRHANNACTAA</sequence>
<evidence type="ECO:0000256" key="1">
    <source>
        <dbReference type="SAM" id="Phobius"/>
    </source>
</evidence>
<keyword evidence="1" id="KW-0812">Transmembrane</keyword>
<dbReference type="Pfam" id="PF05226">
    <property type="entry name" value="CHASE2"/>
    <property type="match status" value="1"/>
</dbReference>